<protein>
    <submittedName>
        <fullName evidence="2">Glycosyltransferase family 2 protein</fullName>
    </submittedName>
</protein>
<gene>
    <name evidence="2" type="ORF">ABS765_12650</name>
</gene>
<organism evidence="2 3">
    <name type="scientific">Chryseobacterium terrae</name>
    <dbReference type="NCBI Taxonomy" id="3163299"/>
    <lineage>
        <taxon>Bacteria</taxon>
        <taxon>Pseudomonadati</taxon>
        <taxon>Bacteroidota</taxon>
        <taxon>Flavobacteriia</taxon>
        <taxon>Flavobacteriales</taxon>
        <taxon>Weeksellaceae</taxon>
        <taxon>Chryseobacterium group</taxon>
        <taxon>Chryseobacterium</taxon>
    </lineage>
</organism>
<dbReference type="Gene3D" id="3.90.550.10">
    <property type="entry name" value="Spore Coat Polysaccharide Biosynthesis Protein SpsA, Chain A"/>
    <property type="match status" value="1"/>
</dbReference>
<evidence type="ECO:0000313" key="2">
    <source>
        <dbReference type="EMBL" id="MFL9834879.1"/>
    </source>
</evidence>
<reference evidence="2 3" key="1">
    <citation type="submission" date="2024-06" db="EMBL/GenBank/DDBJ databases">
        <authorList>
            <person name="Kaempfer P."/>
            <person name="Viver T."/>
        </authorList>
    </citation>
    <scope>NUCLEOTIDE SEQUENCE [LARGE SCALE GENOMIC DNA]</scope>
    <source>
        <strain evidence="2 3">ST-37</strain>
    </source>
</reference>
<evidence type="ECO:0000313" key="3">
    <source>
        <dbReference type="Proteomes" id="UP001629058"/>
    </source>
</evidence>
<name>A0ABW8Y452_9FLAO</name>
<dbReference type="Proteomes" id="UP001629058">
    <property type="component" value="Unassembled WGS sequence"/>
</dbReference>
<accession>A0ABW8Y452</accession>
<dbReference type="SUPFAM" id="SSF53448">
    <property type="entry name" value="Nucleotide-diphospho-sugar transferases"/>
    <property type="match status" value="1"/>
</dbReference>
<comment type="caution">
    <text evidence="2">The sequence shown here is derived from an EMBL/GenBank/DDBJ whole genome shotgun (WGS) entry which is preliminary data.</text>
</comment>
<dbReference type="EMBL" id="JBELPY010000008">
    <property type="protein sequence ID" value="MFL9834879.1"/>
    <property type="molecule type" value="Genomic_DNA"/>
</dbReference>
<dbReference type="PANTHER" id="PTHR43685:SF11">
    <property type="entry name" value="GLYCOSYLTRANSFERASE TAGX-RELATED"/>
    <property type="match status" value="1"/>
</dbReference>
<sequence>MTKISVALCTYNGEKFIRTQIDSILNQTLKVDEILVCDDGSTDQTKNILSEYKNKFPSIFKIHFNEKNLRSVKNFEKAISLCEGDIIFLSDQDDKWKNDKVEKMLDYFQKNPQISVLATNGFALDDNDVLIEKYSLWDAPEFLREKNLDVNYFKIISYVSNIATGASMAIRKDYLEKIIPFPILEGLHHDEWIALVSSSENKFELLNEKLFYYREHSNQQVGGVFFDKAPEEKKFLIQFFDLSLSQLDFSSFKKLIKKLSISFKKSKTLLSKVNDKEKFHFIEENIPIIEKEYYTAKKIMSEKYPVRTFLLNITDKILNKRKLDK</sequence>
<proteinExistence type="predicted"/>
<dbReference type="RefSeq" id="WP_408091091.1">
    <property type="nucleotide sequence ID" value="NZ_JBELPY010000008.1"/>
</dbReference>
<dbReference type="CDD" id="cd04196">
    <property type="entry name" value="GT_2_like_d"/>
    <property type="match status" value="1"/>
</dbReference>
<dbReference type="Pfam" id="PF00535">
    <property type="entry name" value="Glycos_transf_2"/>
    <property type="match status" value="1"/>
</dbReference>
<dbReference type="InterPro" id="IPR029044">
    <property type="entry name" value="Nucleotide-diphossugar_trans"/>
</dbReference>
<dbReference type="PANTHER" id="PTHR43685">
    <property type="entry name" value="GLYCOSYLTRANSFERASE"/>
    <property type="match status" value="1"/>
</dbReference>
<evidence type="ECO:0000259" key="1">
    <source>
        <dbReference type="Pfam" id="PF00535"/>
    </source>
</evidence>
<keyword evidence="3" id="KW-1185">Reference proteome</keyword>
<feature type="domain" description="Glycosyltransferase 2-like" evidence="1">
    <location>
        <begin position="5"/>
        <end position="178"/>
    </location>
</feature>
<dbReference type="InterPro" id="IPR001173">
    <property type="entry name" value="Glyco_trans_2-like"/>
</dbReference>
<dbReference type="InterPro" id="IPR050834">
    <property type="entry name" value="Glycosyltransf_2"/>
</dbReference>